<comment type="similarity">
    <text evidence="1">Belongs to the sigma-70 factor family. ECF subfamily.</text>
</comment>
<dbReference type="InterPro" id="IPR013325">
    <property type="entry name" value="RNA_pol_sigma_r2"/>
</dbReference>
<dbReference type="InterPro" id="IPR053812">
    <property type="entry name" value="HTH_Sigma70_ECF-like"/>
</dbReference>
<keyword evidence="7" id="KW-1185">Reference proteome</keyword>
<dbReference type="Gene3D" id="1.10.10.10">
    <property type="entry name" value="Winged helix-like DNA-binding domain superfamily/Winged helix DNA-binding domain"/>
    <property type="match status" value="1"/>
</dbReference>
<keyword evidence="4" id="KW-0804">Transcription</keyword>
<dbReference type="SUPFAM" id="SSF88946">
    <property type="entry name" value="Sigma2 domain of RNA polymerase sigma factors"/>
    <property type="match status" value="1"/>
</dbReference>
<evidence type="ECO:0000313" key="6">
    <source>
        <dbReference type="EMBL" id="VTR96207.1"/>
    </source>
</evidence>
<feature type="domain" description="RNA polymerase sigma-70 ECF-like HTH" evidence="5">
    <location>
        <begin position="2"/>
        <end position="178"/>
    </location>
</feature>
<dbReference type="InterPro" id="IPR036388">
    <property type="entry name" value="WH-like_DNA-bd_sf"/>
</dbReference>
<dbReference type="InterPro" id="IPR014284">
    <property type="entry name" value="RNA_pol_sigma-70_dom"/>
</dbReference>
<reference evidence="6 7" key="1">
    <citation type="submission" date="2019-05" db="EMBL/GenBank/DDBJ databases">
        <authorList>
            <consortium name="Science for Life Laboratories"/>
        </authorList>
    </citation>
    <scope>NUCLEOTIDE SEQUENCE [LARGE SCALE GENOMIC DNA]</scope>
    <source>
        <strain evidence="6">Soil9</strain>
    </source>
</reference>
<sequence length="182" mass="20551">MFEITRLLNAVRVGDRKAAADLLPLVYDELRKLAAVRIAQEPSGHTLHATELVHEAYLRLVGEQQFDGRGHFFAAAAEAMRRILVDHARTKHAEKRGSKWNRVELADWHNVAQPPEQILAINDALDRLAATEPDKAKLVTMRFFGGATMPEAADALGVSLRTAERWWLFARSWLYTELLEAN</sequence>
<evidence type="ECO:0000313" key="7">
    <source>
        <dbReference type="Proteomes" id="UP000464178"/>
    </source>
</evidence>
<dbReference type="InterPro" id="IPR013324">
    <property type="entry name" value="RNA_pol_sigma_r3/r4-like"/>
</dbReference>
<dbReference type="EMBL" id="LR593886">
    <property type="protein sequence ID" value="VTR96207.1"/>
    <property type="molecule type" value="Genomic_DNA"/>
</dbReference>
<dbReference type="GO" id="GO:0006352">
    <property type="term" value="P:DNA-templated transcription initiation"/>
    <property type="evidence" value="ECO:0007669"/>
    <property type="project" value="InterPro"/>
</dbReference>
<dbReference type="AlphaFoldDB" id="A0A6P2D5N4"/>
<evidence type="ECO:0000259" key="5">
    <source>
        <dbReference type="Pfam" id="PF07638"/>
    </source>
</evidence>
<dbReference type="Gene3D" id="1.10.1740.10">
    <property type="match status" value="1"/>
</dbReference>
<dbReference type="KEGG" id="gms:SOIL9_15070"/>
<accession>A0A6P2D5N4</accession>
<dbReference type="InterPro" id="IPR011517">
    <property type="entry name" value="RNA_pol_sigma70_ECF-like"/>
</dbReference>
<evidence type="ECO:0000256" key="1">
    <source>
        <dbReference type="ARBA" id="ARBA00010641"/>
    </source>
</evidence>
<dbReference type="RefSeq" id="WP_162670523.1">
    <property type="nucleotide sequence ID" value="NZ_LR593886.1"/>
</dbReference>
<dbReference type="SUPFAM" id="SSF88659">
    <property type="entry name" value="Sigma3 and sigma4 domains of RNA polymerase sigma factors"/>
    <property type="match status" value="1"/>
</dbReference>
<dbReference type="PANTHER" id="PTHR43133">
    <property type="entry name" value="RNA POLYMERASE ECF-TYPE SIGMA FACTO"/>
    <property type="match status" value="1"/>
</dbReference>
<dbReference type="InterPro" id="IPR039425">
    <property type="entry name" value="RNA_pol_sigma-70-like"/>
</dbReference>
<name>A0A6P2D5N4_9BACT</name>
<dbReference type="PANTHER" id="PTHR43133:SF39">
    <property type="entry name" value="SIMILAR TO RNA POLYMERASE SIGMA-E FACTOR"/>
    <property type="match status" value="1"/>
</dbReference>
<evidence type="ECO:0000256" key="4">
    <source>
        <dbReference type="ARBA" id="ARBA00023163"/>
    </source>
</evidence>
<dbReference type="NCBIfam" id="TIGR02999">
    <property type="entry name" value="Sig-70_X6"/>
    <property type="match status" value="1"/>
</dbReference>
<gene>
    <name evidence="6" type="ORF">SOIL9_15070</name>
</gene>
<dbReference type="GO" id="GO:0016987">
    <property type="term" value="F:sigma factor activity"/>
    <property type="evidence" value="ECO:0007669"/>
    <property type="project" value="UniProtKB-KW"/>
</dbReference>
<dbReference type="Pfam" id="PF07638">
    <property type="entry name" value="Sigma70_ECF"/>
    <property type="match status" value="1"/>
</dbReference>
<keyword evidence="3" id="KW-0731">Sigma factor</keyword>
<evidence type="ECO:0000256" key="3">
    <source>
        <dbReference type="ARBA" id="ARBA00023082"/>
    </source>
</evidence>
<organism evidence="6 7">
    <name type="scientific">Gemmata massiliana</name>
    <dbReference type="NCBI Taxonomy" id="1210884"/>
    <lineage>
        <taxon>Bacteria</taxon>
        <taxon>Pseudomonadati</taxon>
        <taxon>Planctomycetota</taxon>
        <taxon>Planctomycetia</taxon>
        <taxon>Gemmatales</taxon>
        <taxon>Gemmataceae</taxon>
        <taxon>Gemmata</taxon>
    </lineage>
</organism>
<keyword evidence="2" id="KW-0805">Transcription regulation</keyword>
<protein>
    <recommendedName>
        <fullName evidence="5">RNA polymerase sigma-70 ECF-like HTH domain-containing protein</fullName>
    </recommendedName>
</protein>
<dbReference type="NCBIfam" id="TIGR02937">
    <property type="entry name" value="sigma70-ECF"/>
    <property type="match status" value="1"/>
</dbReference>
<dbReference type="Proteomes" id="UP000464178">
    <property type="component" value="Chromosome"/>
</dbReference>
<proteinExistence type="inferred from homology"/>
<evidence type="ECO:0000256" key="2">
    <source>
        <dbReference type="ARBA" id="ARBA00023015"/>
    </source>
</evidence>